<feature type="transmembrane region" description="Helical" evidence="2">
    <location>
        <begin position="6"/>
        <end position="24"/>
    </location>
</feature>
<dbReference type="OrthoDB" id="507476at2"/>
<dbReference type="RefSeq" id="WP_114402588.1">
    <property type="nucleotide sequence ID" value="NZ_QPGB01000002.1"/>
</dbReference>
<dbReference type="InterPro" id="IPR041166">
    <property type="entry name" value="Rubredoxin_2"/>
</dbReference>
<evidence type="ECO:0000256" key="1">
    <source>
        <dbReference type="ARBA" id="ARBA00022723"/>
    </source>
</evidence>
<dbReference type="Gene3D" id="1.25.40.10">
    <property type="entry name" value="Tetratricopeptide repeat domain"/>
    <property type="match status" value="1"/>
</dbReference>
<feature type="domain" description="LapB rubredoxin metal binding" evidence="3">
    <location>
        <begin position="371"/>
        <end position="396"/>
    </location>
</feature>
<sequence length="400" mass="45466">MAFEWWWLLILPLLFLLGWLAGHLDKRHSQREQEALPRAYFRALNHLLNNEFDLAADAFIEVVKLKPEMVELHLALGNLFRQRGEPDRALRVHQNLLDRPDLSALQREHAQYELGQDFIKAGLLDRAETCMLALQESHYAVPAKRALMQIYQSTRDYARALEMGLSIAAQGDASASASTPESPRYSQLRLSHLACELLEQAWATLSPAQRQEKITLAQQLAPDSARPWLIQARQSAEQGQWPDVLAAWKKLVQLTPQLLTLLPREWQHWQRLPGFDAAPVQATWATQLVEWQQTYHYVELLDLMLRHPLLQEQQAALIQAALASKPSAAQILRILQAQLPGMTAAGSEAVSTLLPRCIEALAKEAQRQPQYVCSHCGFKSVRHYWQCPGCQHWDTLASAQ</sequence>
<keyword evidence="2" id="KW-0472">Membrane</keyword>
<accession>A0A368L4K2</accession>
<evidence type="ECO:0000256" key="2">
    <source>
        <dbReference type="SAM" id="Phobius"/>
    </source>
</evidence>
<keyword evidence="2" id="KW-1133">Transmembrane helix</keyword>
<reference evidence="4 5" key="1">
    <citation type="journal article" date="2018" name="Int. J. Syst. Evol. Microbiol.">
        <title>Parvibium lacunae gen. nov., sp. nov., a new member of the family Alcaligenaceae isolated from a freshwater pond.</title>
        <authorList>
            <person name="Chen W.M."/>
            <person name="Xie P.B."/>
            <person name="Hsu M.Y."/>
            <person name="Sheu S.Y."/>
        </authorList>
    </citation>
    <scope>NUCLEOTIDE SEQUENCE [LARGE SCALE GENOMIC DNA]</scope>
    <source>
        <strain evidence="4 5">KMB9</strain>
    </source>
</reference>
<dbReference type="Pfam" id="PF18073">
    <property type="entry name" value="Zn_ribbon_LapB"/>
    <property type="match status" value="1"/>
</dbReference>
<proteinExistence type="predicted"/>
<evidence type="ECO:0000313" key="5">
    <source>
        <dbReference type="Proteomes" id="UP000252357"/>
    </source>
</evidence>
<keyword evidence="1" id="KW-0479">Metal-binding</keyword>
<dbReference type="AlphaFoldDB" id="A0A368L4K2"/>
<name>A0A368L4K2_9BURK</name>
<evidence type="ECO:0000259" key="3">
    <source>
        <dbReference type="Pfam" id="PF18073"/>
    </source>
</evidence>
<dbReference type="SUPFAM" id="SSF48452">
    <property type="entry name" value="TPR-like"/>
    <property type="match status" value="1"/>
</dbReference>
<keyword evidence="5" id="KW-1185">Reference proteome</keyword>
<dbReference type="Proteomes" id="UP000252357">
    <property type="component" value="Unassembled WGS sequence"/>
</dbReference>
<comment type="caution">
    <text evidence="4">The sequence shown here is derived from an EMBL/GenBank/DDBJ whole genome shotgun (WGS) entry which is preliminary data.</text>
</comment>
<dbReference type="EMBL" id="QPGB01000002">
    <property type="protein sequence ID" value="RCS58504.1"/>
    <property type="molecule type" value="Genomic_DNA"/>
</dbReference>
<dbReference type="InterPro" id="IPR011990">
    <property type="entry name" value="TPR-like_helical_dom_sf"/>
</dbReference>
<protein>
    <recommendedName>
        <fullName evidence="3">LapB rubredoxin metal binding domain-containing protein</fullName>
    </recommendedName>
</protein>
<keyword evidence="2" id="KW-0812">Transmembrane</keyword>
<organism evidence="4 5">
    <name type="scientific">Parvibium lacunae</name>
    <dbReference type="NCBI Taxonomy" id="1888893"/>
    <lineage>
        <taxon>Bacteria</taxon>
        <taxon>Pseudomonadati</taxon>
        <taxon>Pseudomonadota</taxon>
        <taxon>Betaproteobacteria</taxon>
        <taxon>Burkholderiales</taxon>
        <taxon>Alcaligenaceae</taxon>
        <taxon>Parvibium</taxon>
    </lineage>
</organism>
<evidence type="ECO:0000313" key="4">
    <source>
        <dbReference type="EMBL" id="RCS58504.1"/>
    </source>
</evidence>
<gene>
    <name evidence="4" type="ORF">DU000_06765</name>
</gene>
<dbReference type="GO" id="GO:0046872">
    <property type="term" value="F:metal ion binding"/>
    <property type="evidence" value="ECO:0007669"/>
    <property type="project" value="UniProtKB-KW"/>
</dbReference>